<feature type="region of interest" description="Disordered" evidence="1">
    <location>
        <begin position="113"/>
        <end position="151"/>
    </location>
</feature>
<dbReference type="FunFam" id="1.10.10.650:FF:000002">
    <property type="entry name" value="Transcription elongation factor spt6"/>
    <property type="match status" value="1"/>
</dbReference>
<feature type="region of interest" description="Disordered" evidence="1">
    <location>
        <begin position="1"/>
        <end position="93"/>
    </location>
</feature>
<dbReference type="InterPro" id="IPR023319">
    <property type="entry name" value="Tex-like_HTH_dom_sf"/>
</dbReference>
<feature type="compositionally biased region" description="Acidic residues" evidence="1">
    <location>
        <begin position="13"/>
        <end position="23"/>
    </location>
</feature>
<dbReference type="PANTHER" id="PTHR10145:SF6">
    <property type="entry name" value="TRANSCRIPTION ELONGATION FACTOR SPT6"/>
    <property type="match status" value="1"/>
</dbReference>
<feature type="compositionally biased region" description="Acidic residues" evidence="1">
    <location>
        <begin position="64"/>
        <end position="78"/>
    </location>
</feature>
<reference evidence="3 4" key="1">
    <citation type="submission" date="2024-05" db="EMBL/GenBank/DDBJ databases">
        <authorList>
            <person name="Wallberg A."/>
        </authorList>
    </citation>
    <scope>NUCLEOTIDE SEQUENCE [LARGE SCALE GENOMIC DNA]</scope>
</reference>
<gene>
    <name evidence="3" type="ORF">MNOR_LOCUS3231</name>
</gene>
<dbReference type="GO" id="GO:0003677">
    <property type="term" value="F:DNA binding"/>
    <property type="evidence" value="ECO:0007669"/>
    <property type="project" value="InterPro"/>
</dbReference>
<evidence type="ECO:0000313" key="3">
    <source>
        <dbReference type="EMBL" id="CAL4063268.1"/>
    </source>
</evidence>
<accession>A0AAV2PPY9</accession>
<dbReference type="GO" id="GO:0042393">
    <property type="term" value="F:histone binding"/>
    <property type="evidence" value="ECO:0007669"/>
    <property type="project" value="TreeGrafter"/>
</dbReference>
<feature type="compositionally biased region" description="Acidic residues" evidence="1">
    <location>
        <begin position="113"/>
        <end position="140"/>
    </location>
</feature>
<keyword evidence="4" id="KW-1185">Reference proteome</keyword>
<feature type="non-terminal residue" evidence="3">
    <location>
        <position position="343"/>
    </location>
</feature>
<feature type="non-terminal residue" evidence="3">
    <location>
        <position position="1"/>
    </location>
</feature>
<comment type="caution">
    <text evidence="3">The sequence shown here is derived from an EMBL/GenBank/DDBJ whole genome shotgun (WGS) entry which is preliminary data.</text>
</comment>
<feature type="domain" description="Helix-turn-helix DNA-binding" evidence="2">
    <location>
        <begin position="208"/>
        <end position="313"/>
    </location>
</feature>
<dbReference type="EMBL" id="CAXKWB010001080">
    <property type="protein sequence ID" value="CAL4063268.1"/>
    <property type="molecule type" value="Genomic_DNA"/>
</dbReference>
<dbReference type="Proteomes" id="UP001497623">
    <property type="component" value="Unassembled WGS sequence"/>
</dbReference>
<dbReference type="GO" id="GO:0140673">
    <property type="term" value="P:transcription elongation-coupled chromatin remodeling"/>
    <property type="evidence" value="ECO:0007669"/>
    <property type="project" value="InterPro"/>
</dbReference>
<dbReference type="PANTHER" id="PTHR10145">
    <property type="entry name" value="TRANSCRIPTION ELONGATION FACTOR SPT6"/>
    <property type="match status" value="1"/>
</dbReference>
<proteinExistence type="predicted"/>
<dbReference type="SUPFAM" id="SSF158832">
    <property type="entry name" value="Tex N-terminal region-like"/>
    <property type="match status" value="1"/>
</dbReference>
<organism evidence="3 4">
    <name type="scientific">Meganyctiphanes norvegica</name>
    <name type="common">Northern krill</name>
    <name type="synonym">Thysanopoda norvegica</name>
    <dbReference type="NCBI Taxonomy" id="48144"/>
    <lineage>
        <taxon>Eukaryota</taxon>
        <taxon>Metazoa</taxon>
        <taxon>Ecdysozoa</taxon>
        <taxon>Arthropoda</taxon>
        <taxon>Crustacea</taxon>
        <taxon>Multicrustacea</taxon>
        <taxon>Malacostraca</taxon>
        <taxon>Eumalacostraca</taxon>
        <taxon>Eucarida</taxon>
        <taxon>Euphausiacea</taxon>
        <taxon>Euphausiidae</taxon>
        <taxon>Meganyctiphanes</taxon>
    </lineage>
</organism>
<name>A0AAV2PPY9_MEGNR</name>
<dbReference type="Gene3D" id="1.10.10.650">
    <property type="entry name" value="RuvA domain 2-like"/>
    <property type="match status" value="1"/>
</dbReference>
<dbReference type="Gene3D" id="1.10.150.850">
    <property type="entry name" value="Spt6, helix-hairpin-helix domain"/>
    <property type="match status" value="1"/>
</dbReference>
<sequence length="343" mass="40676">LQKKFKRLKRIEEDDSDADEDGDGRDRIANEIFDHGSGDEEEDRHSSAHAPREEGAPQDYGSGEGEDDSEEEDNFIVDDDGKPIKMHKKKAVFDDEGLEAARDIFGCDFDYGEFEQYDDWEEGEEEEEDEDDEYDEDDDDGPRPPKRKKEKRKAIKKSIYEVFEPSELERGHLTDQDQEIRKIDIPERFQLRLIPVTRTRAEGDDRSTDKELDAESKWIYHHAFYRPFISNQEGRDEARQRPRLDRNMVQKIYNALDLMRNSTCEVPFIAFYRKEEVQPELNIHDLWKVYKMDEKWCQLKGRKENLRSLLQKMLEYQGDLIMKDLDAPLPENVRMLQQEDIDR</sequence>
<evidence type="ECO:0000313" key="4">
    <source>
        <dbReference type="Proteomes" id="UP001497623"/>
    </source>
</evidence>
<dbReference type="GO" id="GO:0031491">
    <property type="term" value="F:nucleosome binding"/>
    <property type="evidence" value="ECO:0007669"/>
    <property type="project" value="TreeGrafter"/>
</dbReference>
<dbReference type="Pfam" id="PF14641">
    <property type="entry name" value="HTH_44"/>
    <property type="match status" value="1"/>
</dbReference>
<protein>
    <recommendedName>
        <fullName evidence="2">Helix-turn-helix DNA-binding domain-containing protein</fullName>
    </recommendedName>
</protein>
<dbReference type="InterPro" id="IPR028088">
    <property type="entry name" value="Spt6_HTH_DNA-bd_dom"/>
</dbReference>
<dbReference type="InterPro" id="IPR017072">
    <property type="entry name" value="TF_Spt6"/>
</dbReference>
<feature type="compositionally biased region" description="Basic and acidic residues" evidence="1">
    <location>
        <begin position="24"/>
        <end position="55"/>
    </location>
</feature>
<evidence type="ECO:0000259" key="2">
    <source>
        <dbReference type="Pfam" id="PF14641"/>
    </source>
</evidence>
<dbReference type="GO" id="GO:0008023">
    <property type="term" value="C:transcription elongation factor complex"/>
    <property type="evidence" value="ECO:0007669"/>
    <property type="project" value="TreeGrafter"/>
</dbReference>
<evidence type="ECO:0000256" key="1">
    <source>
        <dbReference type="SAM" id="MobiDB-lite"/>
    </source>
</evidence>
<dbReference type="AlphaFoldDB" id="A0AAV2PPY9"/>
<dbReference type="GO" id="GO:0034728">
    <property type="term" value="P:nucleosome organization"/>
    <property type="evidence" value="ECO:0007669"/>
    <property type="project" value="TreeGrafter"/>
</dbReference>